<name>A0ABQ2GNW0_9DEIO</name>
<dbReference type="Proteomes" id="UP000661918">
    <property type="component" value="Unassembled WGS sequence"/>
</dbReference>
<dbReference type="InterPro" id="IPR029069">
    <property type="entry name" value="HotDog_dom_sf"/>
</dbReference>
<dbReference type="Pfam" id="PF13279">
    <property type="entry name" value="4HBT_2"/>
    <property type="match status" value="1"/>
</dbReference>
<gene>
    <name evidence="2" type="ORF">GCM10010841_10840</name>
</gene>
<evidence type="ECO:0000256" key="1">
    <source>
        <dbReference type="ARBA" id="ARBA00022801"/>
    </source>
</evidence>
<reference evidence="3" key="1">
    <citation type="journal article" date="2019" name="Int. J. Syst. Evol. Microbiol.">
        <title>The Global Catalogue of Microorganisms (GCM) 10K type strain sequencing project: providing services to taxonomists for standard genome sequencing and annotation.</title>
        <authorList>
            <consortium name="The Broad Institute Genomics Platform"/>
            <consortium name="The Broad Institute Genome Sequencing Center for Infectious Disease"/>
            <person name="Wu L."/>
            <person name="Ma J."/>
        </authorList>
    </citation>
    <scope>NUCLEOTIDE SEQUENCE [LARGE SCALE GENOMIC DNA]</scope>
    <source>
        <strain evidence="3">JCM 15443</strain>
    </source>
</reference>
<sequence length="159" mass="17968">MKLSIPDADVLWSDLPAERRHERVLTVEPEHLDEMHHVNNTVYLVWCEQTARAHAGRLDMGTDALRTLGALPVARQHVITYHRPALRGDRVRVRTALTLHAGLRSVRAYALDRVNDGDAPEGVRLAECQTEWIWVDPVSGRPKRAPAEVARRFGFGGER</sequence>
<keyword evidence="1" id="KW-0378">Hydrolase</keyword>
<dbReference type="SUPFAM" id="SSF54637">
    <property type="entry name" value="Thioesterase/thiol ester dehydrase-isomerase"/>
    <property type="match status" value="1"/>
</dbReference>
<dbReference type="InterPro" id="IPR050563">
    <property type="entry name" value="4-hydroxybenzoyl-CoA_TE"/>
</dbReference>
<keyword evidence="3" id="KW-1185">Reference proteome</keyword>
<organism evidence="2 3">
    <name type="scientific">Deinococcus aerophilus</name>
    <dbReference type="NCBI Taxonomy" id="522488"/>
    <lineage>
        <taxon>Bacteria</taxon>
        <taxon>Thermotogati</taxon>
        <taxon>Deinococcota</taxon>
        <taxon>Deinococci</taxon>
        <taxon>Deinococcales</taxon>
        <taxon>Deinococcaceae</taxon>
        <taxon>Deinococcus</taxon>
    </lineage>
</organism>
<comment type="caution">
    <text evidence="2">The sequence shown here is derived from an EMBL/GenBank/DDBJ whole genome shotgun (WGS) entry which is preliminary data.</text>
</comment>
<dbReference type="PANTHER" id="PTHR31793:SF37">
    <property type="entry name" value="ACYL-COA THIOESTER HYDROLASE YBGC"/>
    <property type="match status" value="1"/>
</dbReference>
<evidence type="ECO:0000313" key="2">
    <source>
        <dbReference type="EMBL" id="GGM04343.1"/>
    </source>
</evidence>
<dbReference type="EMBL" id="BMOM01000006">
    <property type="protein sequence ID" value="GGM04343.1"/>
    <property type="molecule type" value="Genomic_DNA"/>
</dbReference>
<dbReference type="PANTHER" id="PTHR31793">
    <property type="entry name" value="4-HYDROXYBENZOYL-COA THIOESTERASE FAMILY MEMBER"/>
    <property type="match status" value="1"/>
</dbReference>
<evidence type="ECO:0008006" key="4">
    <source>
        <dbReference type="Google" id="ProtNLM"/>
    </source>
</evidence>
<dbReference type="CDD" id="cd00586">
    <property type="entry name" value="4HBT"/>
    <property type="match status" value="1"/>
</dbReference>
<dbReference type="Gene3D" id="3.10.129.10">
    <property type="entry name" value="Hotdog Thioesterase"/>
    <property type="match status" value="2"/>
</dbReference>
<accession>A0ABQ2GNW0</accession>
<dbReference type="RefSeq" id="WP_188902179.1">
    <property type="nucleotide sequence ID" value="NZ_BMOM01000006.1"/>
</dbReference>
<proteinExistence type="predicted"/>
<protein>
    <recommendedName>
        <fullName evidence="4">Acyl-CoA thioesterase</fullName>
    </recommendedName>
</protein>
<evidence type="ECO:0000313" key="3">
    <source>
        <dbReference type="Proteomes" id="UP000661918"/>
    </source>
</evidence>